<keyword evidence="1" id="KW-0175">Coiled coil</keyword>
<proteinExistence type="predicted"/>
<reference evidence="3" key="1">
    <citation type="submission" date="2013-08" db="EMBL/GenBank/DDBJ databases">
        <title>Two distinct conjugal transfer systems on Streptomyces plasmid pZL1.</title>
        <authorList>
            <person name="Zhao L."/>
            <person name="Zhong L."/>
            <person name="Qin Z."/>
        </authorList>
    </citation>
    <scope>NUCLEOTIDE SEQUENCE</scope>
    <source>
        <strain evidence="3">14R-10</strain>
        <plasmid evidence="3">pZL1</plasmid>
    </source>
</reference>
<name>W0FTF9_9ACTN</name>
<feature type="region of interest" description="Disordered" evidence="2">
    <location>
        <begin position="379"/>
        <end position="405"/>
    </location>
</feature>
<feature type="coiled-coil region" evidence="1">
    <location>
        <begin position="28"/>
        <end position="55"/>
    </location>
</feature>
<evidence type="ECO:0000256" key="2">
    <source>
        <dbReference type="SAM" id="MobiDB-lite"/>
    </source>
</evidence>
<evidence type="ECO:0000313" key="3">
    <source>
        <dbReference type="EMBL" id="AHF46168.1"/>
    </source>
</evidence>
<dbReference type="EMBL" id="KF501372">
    <property type="protein sequence ID" value="AHF46168.1"/>
    <property type="molecule type" value="Genomic_DNA"/>
</dbReference>
<geneLocation type="plasmid" evidence="3">
    <name>pZL1</name>
</geneLocation>
<keyword evidence="3" id="KW-0614">Plasmid</keyword>
<sequence length="405" mass="45381">MDTLLSTHRELTFPIMDKGELSRRLTNVRTSHRQVATLKRELHAAERQRDRDVAELDEFAQAHKEARAEASRRTLARELGVTHPVIKNMIERAGRDAYPVDPTRLVPVLSASEAARYVKSGAFGHVTGATAAFTETDILLESGRHPKAFADGTRISAPNMLLRNAEGELLGVEECLAGYGGTGPSNSFRLLQELGWREEVAREVLYYRFIEFDIEQGVVRTSEESLHHCGGNLEYTGGHLVARLRRGRPWTPVGRTTPVGDPLGLRTWVDEILTKPETYPWAAGPRVARVYLNRDTATGLQDRIRYRPGVRNSPFSVVIEQGELQLWCSAIYPSDWAELLSKEQLDVLAAVDMYPADVEPRGWLDKFLPRRRERPDYIDISADGASTLQHEPDGSELDGETFEGA</sequence>
<dbReference type="AlphaFoldDB" id="W0FTF9"/>
<organism evidence="3">
    <name type="scientific">Streptomyces sp. 14R-10</name>
    <dbReference type="NCBI Taxonomy" id="1442159"/>
    <lineage>
        <taxon>Bacteria</taxon>
        <taxon>Bacillati</taxon>
        <taxon>Actinomycetota</taxon>
        <taxon>Actinomycetes</taxon>
        <taxon>Kitasatosporales</taxon>
        <taxon>Streptomycetaceae</taxon>
        <taxon>Streptomyces</taxon>
    </lineage>
</organism>
<accession>W0FTF9</accession>
<evidence type="ECO:0000256" key="1">
    <source>
        <dbReference type="SAM" id="Coils"/>
    </source>
</evidence>
<gene>
    <name evidence="3" type="ORF">pZL1.3</name>
</gene>
<feature type="compositionally biased region" description="Acidic residues" evidence="2">
    <location>
        <begin position="394"/>
        <end position="405"/>
    </location>
</feature>
<protein>
    <submittedName>
        <fullName evidence="3">Uncharacterized protein</fullName>
    </submittedName>
</protein>